<dbReference type="PROSITE" id="PS00455">
    <property type="entry name" value="AMP_BINDING"/>
    <property type="match status" value="1"/>
</dbReference>
<dbReference type="InterPro" id="IPR000873">
    <property type="entry name" value="AMP-dep_synth/lig_dom"/>
</dbReference>
<dbReference type="PANTHER" id="PTHR43767:SF1">
    <property type="entry name" value="NONRIBOSOMAL PEPTIDE SYNTHASE PES1 (EUROFUNG)-RELATED"/>
    <property type="match status" value="1"/>
</dbReference>
<reference evidence="3 4" key="1">
    <citation type="submission" date="2023-06" db="EMBL/GenBank/DDBJ databases">
        <authorList>
            <person name="Oyuntsetseg B."/>
            <person name="Kim S.B."/>
        </authorList>
    </citation>
    <scope>NUCLEOTIDE SEQUENCE [LARGE SCALE GENOMIC DNA]</scope>
    <source>
        <strain evidence="3 4">2-2</strain>
    </source>
</reference>
<dbReference type="Pfam" id="PF00501">
    <property type="entry name" value="AMP-binding"/>
    <property type="match status" value="1"/>
</dbReference>
<proteinExistence type="predicted"/>
<evidence type="ECO:0000256" key="1">
    <source>
        <dbReference type="SAM" id="MobiDB-lite"/>
    </source>
</evidence>
<accession>A0ABY8Y3S4</accession>
<dbReference type="InterPro" id="IPR050237">
    <property type="entry name" value="ATP-dep_AMP-bd_enzyme"/>
</dbReference>
<dbReference type="RefSeq" id="WP_285459972.1">
    <property type="nucleotide sequence ID" value="NZ_CP127173.1"/>
</dbReference>
<gene>
    <name evidence="3" type="ORF">QP939_42415</name>
</gene>
<dbReference type="Proteomes" id="UP001227101">
    <property type="component" value="Chromosome"/>
</dbReference>
<dbReference type="InterPro" id="IPR020845">
    <property type="entry name" value="AMP-binding_CS"/>
</dbReference>
<dbReference type="InterPro" id="IPR042099">
    <property type="entry name" value="ANL_N_sf"/>
</dbReference>
<feature type="compositionally biased region" description="Low complexity" evidence="1">
    <location>
        <begin position="7"/>
        <end position="34"/>
    </location>
</feature>
<evidence type="ECO:0000259" key="2">
    <source>
        <dbReference type="Pfam" id="PF00501"/>
    </source>
</evidence>
<keyword evidence="4" id="KW-1185">Reference proteome</keyword>
<dbReference type="PANTHER" id="PTHR43767">
    <property type="entry name" value="LONG-CHAIN-FATTY-ACID--COA LIGASE"/>
    <property type="match status" value="1"/>
</dbReference>
<dbReference type="Gene3D" id="3.40.50.12780">
    <property type="entry name" value="N-terminal domain of ligase-like"/>
    <property type="match status" value="1"/>
</dbReference>
<feature type="domain" description="AMP-dependent synthetase/ligase" evidence="2">
    <location>
        <begin position="51"/>
        <end position="205"/>
    </location>
</feature>
<evidence type="ECO:0000313" key="4">
    <source>
        <dbReference type="Proteomes" id="UP001227101"/>
    </source>
</evidence>
<name>A0ABY8Y3S4_9PSEU</name>
<sequence>MGPPARSAPTGWTTGAAASTSRSRTSTNARTGNSAPASPSGTATTRSPTGKLGDRVHRIVGGLTELGLRRGDRGVLLLANGPEFFEAEHALFVGGFVRTALSVRLHLREVVHILTDCAASVVFAGPDWAERLAGVRAQLPALRSVVTVGGGPGDTTLAALRAADPVPPARPGAGDPAAILYTSGTTGLPKGATLSHANWVAMVRNELVELPRPPTATSSCTSRR</sequence>
<feature type="region of interest" description="Disordered" evidence="1">
    <location>
        <begin position="1"/>
        <end position="54"/>
    </location>
</feature>
<dbReference type="EMBL" id="CP127173">
    <property type="protein sequence ID" value="WIV62262.1"/>
    <property type="molecule type" value="Genomic_DNA"/>
</dbReference>
<dbReference type="SUPFAM" id="SSF56801">
    <property type="entry name" value="Acetyl-CoA synthetase-like"/>
    <property type="match status" value="1"/>
</dbReference>
<feature type="compositionally biased region" description="Polar residues" evidence="1">
    <location>
        <begin position="35"/>
        <end position="48"/>
    </location>
</feature>
<protein>
    <submittedName>
        <fullName evidence="3">AMP-binding protein</fullName>
    </submittedName>
</protein>
<evidence type="ECO:0000313" key="3">
    <source>
        <dbReference type="EMBL" id="WIV62262.1"/>
    </source>
</evidence>
<organism evidence="3 4">
    <name type="scientific">Amycolatopsis nalaikhensis</name>
    <dbReference type="NCBI Taxonomy" id="715472"/>
    <lineage>
        <taxon>Bacteria</taxon>
        <taxon>Bacillati</taxon>
        <taxon>Actinomycetota</taxon>
        <taxon>Actinomycetes</taxon>
        <taxon>Pseudonocardiales</taxon>
        <taxon>Pseudonocardiaceae</taxon>
        <taxon>Amycolatopsis</taxon>
    </lineage>
</organism>